<name>A0A426X8A9_ENSVE</name>
<evidence type="ECO:0000256" key="1">
    <source>
        <dbReference type="SAM" id="Phobius"/>
    </source>
</evidence>
<keyword evidence="1" id="KW-0472">Membrane</keyword>
<accession>A0A426X8A9</accession>
<feature type="transmembrane region" description="Helical" evidence="1">
    <location>
        <begin position="132"/>
        <end position="151"/>
    </location>
</feature>
<evidence type="ECO:0000313" key="3">
    <source>
        <dbReference type="Proteomes" id="UP000287651"/>
    </source>
</evidence>
<sequence length="156" mass="17099">MNQDQVSASGQGLDDAVGAHWEFVEGIEKLARNTPGDRWRKTVRLTARMSKASELAGQAMVVPPRPTVVLLIPGLQGAFDDGTIGAGGCIAYTHFFHEFVEGIGKLVRNTLGDRWRKTIRLVARMPKATELVGVRSLFSMVVLMVVIKLIVVRLES</sequence>
<dbReference type="Proteomes" id="UP000287651">
    <property type="component" value="Unassembled WGS sequence"/>
</dbReference>
<dbReference type="EMBL" id="AMZH03024633">
    <property type="protein sequence ID" value="RRT35709.1"/>
    <property type="molecule type" value="Genomic_DNA"/>
</dbReference>
<reference evidence="2 3" key="1">
    <citation type="journal article" date="2014" name="Agronomy (Basel)">
        <title>A Draft Genome Sequence for Ensete ventricosum, the Drought-Tolerant Tree Against Hunger.</title>
        <authorList>
            <person name="Harrison J."/>
            <person name="Moore K.A."/>
            <person name="Paszkiewicz K."/>
            <person name="Jones T."/>
            <person name="Grant M."/>
            <person name="Ambacheew D."/>
            <person name="Muzemil S."/>
            <person name="Studholme D.J."/>
        </authorList>
    </citation>
    <scope>NUCLEOTIDE SEQUENCE [LARGE SCALE GENOMIC DNA]</scope>
</reference>
<keyword evidence="1" id="KW-1133">Transmembrane helix</keyword>
<dbReference type="AlphaFoldDB" id="A0A426X8A9"/>
<organism evidence="2 3">
    <name type="scientific">Ensete ventricosum</name>
    <name type="common">Abyssinian banana</name>
    <name type="synonym">Musa ensete</name>
    <dbReference type="NCBI Taxonomy" id="4639"/>
    <lineage>
        <taxon>Eukaryota</taxon>
        <taxon>Viridiplantae</taxon>
        <taxon>Streptophyta</taxon>
        <taxon>Embryophyta</taxon>
        <taxon>Tracheophyta</taxon>
        <taxon>Spermatophyta</taxon>
        <taxon>Magnoliopsida</taxon>
        <taxon>Liliopsida</taxon>
        <taxon>Zingiberales</taxon>
        <taxon>Musaceae</taxon>
        <taxon>Ensete</taxon>
    </lineage>
</organism>
<protein>
    <submittedName>
        <fullName evidence="2">Uncharacterized protein</fullName>
    </submittedName>
</protein>
<evidence type="ECO:0000313" key="2">
    <source>
        <dbReference type="EMBL" id="RRT35709.1"/>
    </source>
</evidence>
<comment type="caution">
    <text evidence="2">The sequence shown here is derived from an EMBL/GenBank/DDBJ whole genome shotgun (WGS) entry which is preliminary data.</text>
</comment>
<proteinExistence type="predicted"/>
<keyword evidence="1" id="KW-0812">Transmembrane</keyword>
<gene>
    <name evidence="2" type="ORF">B296_00043151</name>
</gene>